<dbReference type="RefSeq" id="XP_046078691.1">
    <property type="nucleotide sequence ID" value="XM_046210325.1"/>
</dbReference>
<comment type="caution">
    <text evidence="1">The sequence shown here is derived from an EMBL/GenBank/DDBJ whole genome shotgun (WGS) entry which is preliminary data.</text>
</comment>
<sequence>MPTLDTNTDCTHQLLPTDPLLRDALSHLPTLLCPAEAAKTMTSILWNCVKLNNTIGRYGRHTKQIWATTKVENMRQYLDDIAQHEYEEAVRIVKRDNAFSAGKDMQTRYNETVYWEIISKGAKLVDPATLPASKGPLDGFTMAEKAATKVFMLEAGFGTGTENQRRCRNLWKKLSEIRKAGVGKILLYRTNEFDTYCKRFANEAASLTDVVMSWEKVYGPLLEQLETRMMKLSAGDFTGVSDFLQPFVAERLGIKEASWNNAFNEWHFDEEAAAFGLVCNPTVTSDDPFWCISDQHIMSESGRNKSIFMFLFPRNDRYLSVCPIVPVNQGDILGLFAGTIRFSDDFDRLYGIRGPFEKLWLDYSQVTGTLNQMKVSQHSEEANVQLHWEPVKKQEDKATHVSWIVSVRALKAIMPFEEILREAPQKEQYLLHQSEKFARQGFTKSKANYGRNAL</sequence>
<evidence type="ECO:0000313" key="2">
    <source>
        <dbReference type="Proteomes" id="UP001201262"/>
    </source>
</evidence>
<gene>
    <name evidence="1" type="ORF">BGW36DRAFT_285532</name>
</gene>
<accession>A0AAD4L7L9</accession>
<dbReference type="EMBL" id="JAJTJA010000001">
    <property type="protein sequence ID" value="KAH8706070.1"/>
    <property type="molecule type" value="Genomic_DNA"/>
</dbReference>
<protein>
    <submittedName>
        <fullName evidence="1">Uncharacterized protein</fullName>
    </submittedName>
</protein>
<reference evidence="1" key="1">
    <citation type="submission" date="2021-12" db="EMBL/GenBank/DDBJ databases">
        <title>Convergent genome expansion in fungi linked to evolution of root-endophyte symbiosis.</title>
        <authorList>
            <consortium name="DOE Joint Genome Institute"/>
            <person name="Ke Y.-H."/>
            <person name="Bonito G."/>
            <person name="Liao H.-L."/>
            <person name="Looney B."/>
            <person name="Rojas-Flechas A."/>
            <person name="Nash J."/>
            <person name="Hameed K."/>
            <person name="Schadt C."/>
            <person name="Martin F."/>
            <person name="Crous P.W."/>
            <person name="Miettinen O."/>
            <person name="Magnuson J.K."/>
            <person name="Labbe J."/>
            <person name="Jacobson D."/>
            <person name="Doktycz M.J."/>
            <person name="Veneault-Fourrey C."/>
            <person name="Kuo A."/>
            <person name="Mondo S."/>
            <person name="Calhoun S."/>
            <person name="Riley R."/>
            <person name="Ohm R."/>
            <person name="LaButti K."/>
            <person name="Andreopoulos B."/>
            <person name="Pangilinan J."/>
            <person name="Nolan M."/>
            <person name="Tritt A."/>
            <person name="Clum A."/>
            <person name="Lipzen A."/>
            <person name="Daum C."/>
            <person name="Barry K."/>
            <person name="Grigoriev I.V."/>
            <person name="Vilgalys R."/>
        </authorList>
    </citation>
    <scope>NUCLEOTIDE SEQUENCE</scope>
    <source>
        <strain evidence="1">PMI_201</strain>
    </source>
</reference>
<dbReference type="Proteomes" id="UP001201262">
    <property type="component" value="Unassembled WGS sequence"/>
</dbReference>
<keyword evidence="2" id="KW-1185">Reference proteome</keyword>
<name>A0AAD4L7L9_9EURO</name>
<dbReference type="GeneID" id="70240612"/>
<proteinExistence type="predicted"/>
<organism evidence="1 2">
    <name type="scientific">Talaromyces proteolyticus</name>
    <dbReference type="NCBI Taxonomy" id="1131652"/>
    <lineage>
        <taxon>Eukaryota</taxon>
        <taxon>Fungi</taxon>
        <taxon>Dikarya</taxon>
        <taxon>Ascomycota</taxon>
        <taxon>Pezizomycotina</taxon>
        <taxon>Eurotiomycetes</taxon>
        <taxon>Eurotiomycetidae</taxon>
        <taxon>Eurotiales</taxon>
        <taxon>Trichocomaceae</taxon>
        <taxon>Talaromyces</taxon>
        <taxon>Talaromyces sect. Bacilispori</taxon>
    </lineage>
</organism>
<evidence type="ECO:0000313" key="1">
    <source>
        <dbReference type="EMBL" id="KAH8706070.1"/>
    </source>
</evidence>
<dbReference type="AlphaFoldDB" id="A0AAD4L7L9"/>